<sequence length="81" mass="9573">MFLVFFLFFCFFLLFTMDFVVFLLYLEFMFLICLFYLVVWGGVDWFGLFFMAFLACEGVLGVSFLLFINKKSIGMMVAMVN</sequence>
<reference evidence="2" key="1">
    <citation type="journal article" date="2014" name="Genome Biol. Evol.">
        <title>Ascidian mitogenomics: comparison of evolutionary rates in closely related taxa provides evidence of ongoing speciation events.</title>
        <authorList>
            <person name="Griggio F."/>
            <person name="Voskoboynik A."/>
            <person name="Iannelli F."/>
            <person name="Justy F."/>
            <person name="Tilak M.K."/>
            <person name="Turon X."/>
            <person name="Pesole G."/>
            <person name="Douzery E.J."/>
            <person name="Mastrototaro F."/>
            <person name="Gissi C."/>
        </authorList>
    </citation>
    <scope>NUCLEOTIDE SEQUENCE</scope>
</reference>
<dbReference type="AlphaFoldDB" id="A0A1L7PQ70"/>
<dbReference type="Gene3D" id="1.10.287.3510">
    <property type="match status" value="1"/>
</dbReference>
<keyword evidence="1" id="KW-1133">Transmembrane helix</keyword>
<proteinExistence type="predicted"/>
<gene>
    <name evidence="2" type="primary">nad4L</name>
</gene>
<dbReference type="EMBL" id="FM177863">
    <property type="protein sequence ID" value="CAQ68505.1"/>
    <property type="molecule type" value="Genomic_DNA"/>
</dbReference>
<keyword evidence="1" id="KW-0812">Transmembrane</keyword>
<organism evidence="2">
    <name type="scientific">Halocynthia papillosa</name>
    <name type="common">Red sea-squirt</name>
    <dbReference type="NCBI Taxonomy" id="201963"/>
    <lineage>
        <taxon>Eukaryota</taxon>
        <taxon>Metazoa</taxon>
        <taxon>Chordata</taxon>
        <taxon>Tunicata</taxon>
        <taxon>Ascidiacea</taxon>
        <taxon>Stolidobranchia</taxon>
        <taxon>Pyuridae</taxon>
        <taxon>Halocynthia</taxon>
    </lineage>
</organism>
<feature type="transmembrane region" description="Helical" evidence="1">
    <location>
        <begin position="45"/>
        <end position="68"/>
    </location>
</feature>
<evidence type="ECO:0000256" key="1">
    <source>
        <dbReference type="SAM" id="Phobius"/>
    </source>
</evidence>
<keyword evidence="1" id="KW-0472">Membrane</keyword>
<protein>
    <submittedName>
        <fullName evidence="2">NADH dehydrogenase subunit 4L</fullName>
    </submittedName>
</protein>
<evidence type="ECO:0000313" key="2">
    <source>
        <dbReference type="EMBL" id="CAQ68505.1"/>
    </source>
</evidence>
<geneLocation type="mitochondrion" evidence="2"/>
<keyword evidence="2" id="KW-0496">Mitochondrion</keyword>
<name>A0A1L7PQ70_HALPP</name>
<accession>A0A1L7PQ70</accession>
<feature type="transmembrane region" description="Helical" evidence="1">
    <location>
        <begin position="7"/>
        <end position="39"/>
    </location>
</feature>